<dbReference type="SUPFAM" id="SSF50978">
    <property type="entry name" value="WD40 repeat-like"/>
    <property type="match status" value="1"/>
</dbReference>
<feature type="repeat" description="WD" evidence="9">
    <location>
        <begin position="1115"/>
        <end position="1149"/>
    </location>
</feature>
<dbReference type="SUPFAM" id="SSF48371">
    <property type="entry name" value="ARM repeat"/>
    <property type="match status" value="1"/>
</dbReference>
<dbReference type="PROSITE" id="PS00678">
    <property type="entry name" value="WD_REPEATS_1"/>
    <property type="match status" value="2"/>
</dbReference>
<dbReference type="InterPro" id="IPR016024">
    <property type="entry name" value="ARM-type_fold"/>
</dbReference>
<protein>
    <recommendedName>
        <fullName evidence="8">NOC3-like protein</fullName>
    </recommendedName>
    <alternativeName>
        <fullName evidence="7">Nucleolar complex-associated protein 3-like protein</fullName>
    </alternativeName>
</protein>
<feature type="repeat" description="WD" evidence="9">
    <location>
        <begin position="957"/>
        <end position="999"/>
    </location>
</feature>
<keyword evidence="6" id="KW-0539">Nucleus</keyword>
<comment type="caution">
    <text evidence="13">The sequence shown here is derived from an EMBL/GenBank/DDBJ whole genome shotgun (WGS) entry which is preliminary data.</text>
</comment>
<feature type="repeat" description="WD" evidence="9">
    <location>
        <begin position="1158"/>
        <end position="1200"/>
    </location>
</feature>
<dbReference type="InterPro" id="IPR020472">
    <property type="entry name" value="WD40_PAC1"/>
</dbReference>
<dbReference type="InterPro" id="IPR011501">
    <property type="entry name" value="Noc3_N"/>
</dbReference>
<evidence type="ECO:0000259" key="11">
    <source>
        <dbReference type="Pfam" id="PF03914"/>
    </source>
</evidence>
<sequence>MVERGVVSGRKRKIVVFKFADQSAAVSSNLIGCRKKATKTKSKTSSVKQRNRLRNKGKLKTKKHASKAAIVTQIQNKQTAAQEPAVTDDDVVDSMIDMVEDDDLTYLRNAISQQNYGLYKQIRIKKKNNDIEEDDMEKNYESSHSIHDKEYNTRMLLPIKTKDGVQCRYTDCVDRPEKIIAKDPEKERKINFKTKTDEDEVSWIGIVGDTIEINPNEPVSMAKIYAKREELIQKYKYRIGLMCSTLLENPEQKIGHLSSLLEILDKSEPELQLTVKKLAILSLLEIFKDLIPAYQIKHQDVPFKKLKKVTQQLMGFESHLLKGYEKFLLKLEKMANCLRKKKGDNRTISEPIKRMGKLAVKCLCELLVTHPYFNFADNIVHLLTLYLDNPDESVRKTVENCYSQIFHDDKRGLISLIIVRRINHLVKTRAHSVHTEALSVLLSLRIKNINLDQEKEDEIKNKKLMNRRQKLLMMSKRERKRKKELDKLEKEMLEVKAEENKKTKEEHMTEIMKMVFLIYFRILKRAPRSNLLSVTLEGLAKFAHCINLEYFQDIVNVLDHLLETEPLNVREQLYCVKTVFIILSGQGDVLNIDPLHFYSHLYRIMLSIHAGKTHDCAETLLSTLEVVLIHKRKKVTTQRLLSFTKRLAILALQLLHNSSLASMAILKSIIQLSSAADLLLDVDSQYGQGVYNAELNEPEYCNAGNTALWELSALRRHYHPVVQKLSTHLSNGAPTAGEGSLSGDLVKLSCMNFFEQYDPSSVSFKPPIPPPSHISKEKRMKLTHNPDSDFVRHCHSVFAVAHIMPQENTLISSYKPKTKRSTSKHFLDQDGSQFLHNTFSADFDGESVLPPAFKVRLQELFYQIEKEFETLYLENVTLQEKIERLHEKLEREEFTNEKLPSENTDVESVSNSVKSLGKPKFASQQKLKTAHKLKAQTSKIVSSFKTPAVNCSMVKEFVGHKDGIWDVEVAHTDQRLIGTASADYTARVWNIDSGECLLQYTGHSGSVNSIRFHPNKDLTLTSSGDQSVHIWQSAVNWDHLKSTSSDEEHSELKDDDLGMDGISSTLRTPVRSFLGHSNVVMAADWLPSGEQVITASWDRTALLYDVETGELLQTLAGHDQELMHVSAHHSQKLVVTSSRDTTFRLWDFREPIHSVSVFQGHTQTVTCAAFVKNSDDKVVSGSDDRTVKVWDLRNMRSSLATIRMDAGINRLAVSASGIIAIPHDNRQIRLYDLLGQRLARLPRTSRQGHRRMVCSVTWNEENQTCNFFSCGFDRRILGWLVQSNKD</sequence>
<reference evidence="13 14" key="1">
    <citation type="submission" date="2024-03" db="EMBL/GenBank/DDBJ databases">
        <title>Adaptation during the transition from Ophiocordyceps entomopathogen to insect associate is accompanied by gene loss and intensified selection.</title>
        <authorList>
            <person name="Ward C.M."/>
            <person name="Onetto C.A."/>
            <person name="Borneman A.R."/>
        </authorList>
    </citation>
    <scope>NUCLEOTIDE SEQUENCE [LARGE SCALE GENOMIC DNA]</scope>
    <source>
        <strain evidence="13">AWRI1</strain>
        <tissue evidence="13">Single Adult Female</tissue>
    </source>
</reference>
<evidence type="ECO:0000256" key="4">
    <source>
        <dbReference type="ARBA" id="ARBA00022737"/>
    </source>
</evidence>
<evidence type="ECO:0000256" key="5">
    <source>
        <dbReference type="ARBA" id="ARBA00023054"/>
    </source>
</evidence>
<evidence type="ECO:0000256" key="8">
    <source>
        <dbReference type="ARBA" id="ARBA00032937"/>
    </source>
</evidence>
<proteinExistence type="inferred from homology"/>
<keyword evidence="3 9" id="KW-0853">WD repeat</keyword>
<evidence type="ECO:0000256" key="9">
    <source>
        <dbReference type="PROSITE-ProRule" id="PRU00221"/>
    </source>
</evidence>
<gene>
    <name evidence="13" type="ORF">V9T40_010705</name>
</gene>
<dbReference type="Pfam" id="PF03914">
    <property type="entry name" value="CBF"/>
    <property type="match status" value="1"/>
</dbReference>
<organism evidence="13 14">
    <name type="scientific">Parthenolecanium corni</name>
    <dbReference type="NCBI Taxonomy" id="536013"/>
    <lineage>
        <taxon>Eukaryota</taxon>
        <taxon>Metazoa</taxon>
        <taxon>Ecdysozoa</taxon>
        <taxon>Arthropoda</taxon>
        <taxon>Hexapoda</taxon>
        <taxon>Insecta</taxon>
        <taxon>Pterygota</taxon>
        <taxon>Neoptera</taxon>
        <taxon>Paraneoptera</taxon>
        <taxon>Hemiptera</taxon>
        <taxon>Sternorrhyncha</taxon>
        <taxon>Coccoidea</taxon>
        <taxon>Coccidae</taxon>
        <taxon>Parthenolecanium</taxon>
    </lineage>
</organism>
<evidence type="ECO:0000256" key="10">
    <source>
        <dbReference type="SAM" id="Coils"/>
    </source>
</evidence>
<dbReference type="GO" id="GO:0005730">
    <property type="term" value="C:nucleolus"/>
    <property type="evidence" value="ECO:0007669"/>
    <property type="project" value="UniProtKB-SubCell"/>
</dbReference>
<accession>A0AAN9T5F7</accession>
<dbReference type="GO" id="GO:0006270">
    <property type="term" value="P:DNA replication initiation"/>
    <property type="evidence" value="ECO:0007669"/>
    <property type="project" value="TreeGrafter"/>
</dbReference>
<dbReference type="Pfam" id="PF00400">
    <property type="entry name" value="WD40"/>
    <property type="match status" value="5"/>
</dbReference>
<evidence type="ECO:0000256" key="3">
    <source>
        <dbReference type="ARBA" id="ARBA00022574"/>
    </source>
</evidence>
<feature type="domain" description="Nucleolar complex-associated protein 3 N-terminal" evidence="12">
    <location>
        <begin position="235"/>
        <end position="327"/>
    </location>
</feature>
<comment type="subcellular location">
    <subcellularLocation>
        <location evidence="1">Nucleus</location>
        <location evidence="1">Nucleolus</location>
    </subcellularLocation>
</comment>
<evidence type="ECO:0000256" key="6">
    <source>
        <dbReference type="ARBA" id="ARBA00023242"/>
    </source>
</evidence>
<dbReference type="Pfam" id="PF07540">
    <property type="entry name" value="NOC3p"/>
    <property type="match status" value="1"/>
</dbReference>
<dbReference type="InterPro" id="IPR005612">
    <property type="entry name" value="CCAAT-binding_factor"/>
</dbReference>
<dbReference type="InterPro" id="IPR015943">
    <property type="entry name" value="WD40/YVTN_repeat-like_dom_sf"/>
</dbReference>
<feature type="repeat" description="WD" evidence="9">
    <location>
        <begin position="1073"/>
        <end position="1114"/>
    </location>
</feature>
<dbReference type="PANTHER" id="PTHR14428">
    <property type="entry name" value="NUCLEOLAR COMPLEX PROTEIN 3"/>
    <property type="match status" value="1"/>
</dbReference>
<dbReference type="CDD" id="cd00200">
    <property type="entry name" value="WD40"/>
    <property type="match status" value="1"/>
</dbReference>
<dbReference type="EMBL" id="JBBCAQ010000037">
    <property type="protein sequence ID" value="KAK7573514.1"/>
    <property type="molecule type" value="Genomic_DNA"/>
</dbReference>
<evidence type="ECO:0000313" key="14">
    <source>
        <dbReference type="Proteomes" id="UP001367676"/>
    </source>
</evidence>
<keyword evidence="4" id="KW-0677">Repeat</keyword>
<evidence type="ECO:0000313" key="13">
    <source>
        <dbReference type="EMBL" id="KAK7573514.1"/>
    </source>
</evidence>
<evidence type="ECO:0000256" key="2">
    <source>
        <dbReference type="ARBA" id="ARBA00007797"/>
    </source>
</evidence>
<evidence type="ECO:0000259" key="12">
    <source>
        <dbReference type="Pfam" id="PF07540"/>
    </source>
</evidence>
<evidence type="ECO:0000256" key="7">
    <source>
        <dbReference type="ARBA" id="ARBA00032701"/>
    </source>
</evidence>
<dbReference type="SMART" id="SM00320">
    <property type="entry name" value="WD40"/>
    <property type="match status" value="7"/>
</dbReference>
<keyword evidence="14" id="KW-1185">Reference proteome</keyword>
<dbReference type="Proteomes" id="UP001367676">
    <property type="component" value="Unassembled WGS sequence"/>
</dbReference>
<dbReference type="InterPro" id="IPR016903">
    <property type="entry name" value="Nucleolar_cplx-assoc_3"/>
</dbReference>
<dbReference type="PROSITE" id="PS50082">
    <property type="entry name" value="WD_REPEATS_2"/>
    <property type="match status" value="5"/>
</dbReference>
<dbReference type="InterPro" id="IPR036322">
    <property type="entry name" value="WD40_repeat_dom_sf"/>
</dbReference>
<feature type="repeat" description="WD" evidence="9">
    <location>
        <begin position="1000"/>
        <end position="1032"/>
    </location>
</feature>
<dbReference type="PANTHER" id="PTHR14428:SF5">
    <property type="entry name" value="NUCLEOLAR COMPLEX PROTEIN 3 HOMOLOG"/>
    <property type="match status" value="1"/>
</dbReference>
<dbReference type="InterPro" id="IPR019775">
    <property type="entry name" value="WD40_repeat_CS"/>
</dbReference>
<dbReference type="InterPro" id="IPR001680">
    <property type="entry name" value="WD40_rpt"/>
</dbReference>
<evidence type="ECO:0000256" key="1">
    <source>
        <dbReference type="ARBA" id="ARBA00004604"/>
    </source>
</evidence>
<dbReference type="Gene3D" id="2.130.10.10">
    <property type="entry name" value="YVTN repeat-like/Quinoprotein amine dehydrogenase"/>
    <property type="match status" value="3"/>
</dbReference>
<dbReference type="GO" id="GO:0003682">
    <property type="term" value="F:chromatin binding"/>
    <property type="evidence" value="ECO:0007669"/>
    <property type="project" value="TreeGrafter"/>
</dbReference>
<comment type="similarity">
    <text evidence="2">Belongs to the CBF/MAK21 family.</text>
</comment>
<dbReference type="PROSITE" id="PS50294">
    <property type="entry name" value="WD_REPEATS_REGION"/>
    <property type="match status" value="4"/>
</dbReference>
<feature type="coiled-coil region" evidence="10">
    <location>
        <begin position="478"/>
        <end position="505"/>
    </location>
</feature>
<feature type="domain" description="CCAAT-binding factor" evidence="11">
    <location>
        <begin position="573"/>
        <end position="725"/>
    </location>
</feature>
<keyword evidence="5 10" id="KW-0175">Coiled coil</keyword>
<feature type="coiled-coil region" evidence="10">
    <location>
        <begin position="868"/>
        <end position="895"/>
    </location>
</feature>
<name>A0AAN9T5F7_9HEMI</name>
<dbReference type="PRINTS" id="PR00320">
    <property type="entry name" value="GPROTEINBRPT"/>
</dbReference>